<dbReference type="Gene3D" id="3.40.30.10">
    <property type="entry name" value="Glutaredoxin"/>
    <property type="match status" value="1"/>
</dbReference>
<feature type="region of interest" description="Disordered" evidence="1">
    <location>
        <begin position="216"/>
        <end position="246"/>
    </location>
</feature>
<sequence length="246" mass="25400">MMATQSTTAFALGVLALAPGGANIDSRTGGGGSSSSRGVGLVDAFVGQPTTIRAGDGGSAEFSARRSGLHRCVGPPCEKLGGASGSSSRSGRDGVKPRVTRTTGFGNSAEDFKYVADIKGGVVGFLEAMDQSLSGELLRHRLRVLAEAHALAGSGAMFYEIDLNANPEVHKMLDIHATPTVLLYCSGQLVDEFTCAGDSGPRVMLKHIEEQVGSIPDPWHRIRSGPSPESPTPGTTSSVSATEDDA</sequence>
<keyword evidence="2" id="KW-0732">Signal</keyword>
<gene>
    <name evidence="3" type="ORF">Esi_0105_0025</name>
</gene>
<proteinExistence type="predicted"/>
<dbReference type="Proteomes" id="UP000002630">
    <property type="component" value="Linkage Group LG30"/>
</dbReference>
<organism evidence="3 4">
    <name type="scientific">Ectocarpus siliculosus</name>
    <name type="common">Brown alga</name>
    <name type="synonym">Conferva siliculosa</name>
    <dbReference type="NCBI Taxonomy" id="2880"/>
    <lineage>
        <taxon>Eukaryota</taxon>
        <taxon>Sar</taxon>
        <taxon>Stramenopiles</taxon>
        <taxon>Ochrophyta</taxon>
        <taxon>PX clade</taxon>
        <taxon>Phaeophyceae</taxon>
        <taxon>Ectocarpales</taxon>
        <taxon>Ectocarpaceae</taxon>
        <taxon>Ectocarpus</taxon>
    </lineage>
</organism>
<evidence type="ECO:0000256" key="1">
    <source>
        <dbReference type="SAM" id="MobiDB-lite"/>
    </source>
</evidence>
<dbReference type="OrthoDB" id="10403766at2759"/>
<feature type="signal peptide" evidence="2">
    <location>
        <begin position="1"/>
        <end position="22"/>
    </location>
</feature>
<dbReference type="AlphaFoldDB" id="D7FH47"/>
<evidence type="ECO:0000313" key="4">
    <source>
        <dbReference type="Proteomes" id="UP000002630"/>
    </source>
</evidence>
<dbReference type="InParanoid" id="D7FH47"/>
<protein>
    <recommendedName>
        <fullName evidence="5">Thioredoxin domain-containing protein</fullName>
    </recommendedName>
</protein>
<dbReference type="SUPFAM" id="SSF52833">
    <property type="entry name" value="Thioredoxin-like"/>
    <property type="match status" value="1"/>
</dbReference>
<feature type="chain" id="PRO_5003095536" description="Thioredoxin domain-containing protein" evidence="2">
    <location>
        <begin position="23"/>
        <end position="246"/>
    </location>
</feature>
<dbReference type="CDD" id="cd02947">
    <property type="entry name" value="TRX_family"/>
    <property type="match status" value="1"/>
</dbReference>
<dbReference type="EMBL" id="FN647737">
    <property type="protein sequence ID" value="CBJ28422.1"/>
    <property type="molecule type" value="Genomic_DNA"/>
</dbReference>
<keyword evidence="4" id="KW-1185">Reference proteome</keyword>
<name>D7FH47_ECTSI</name>
<feature type="region of interest" description="Disordered" evidence="1">
    <location>
        <begin position="75"/>
        <end position="102"/>
    </location>
</feature>
<dbReference type="EMBL" id="FN649755">
    <property type="protein sequence ID" value="CBJ28422.1"/>
    <property type="molecule type" value="Genomic_DNA"/>
</dbReference>
<dbReference type="InterPro" id="IPR036249">
    <property type="entry name" value="Thioredoxin-like_sf"/>
</dbReference>
<accession>D7FH47</accession>
<evidence type="ECO:0000256" key="2">
    <source>
        <dbReference type="SAM" id="SignalP"/>
    </source>
</evidence>
<evidence type="ECO:0008006" key="5">
    <source>
        <dbReference type="Google" id="ProtNLM"/>
    </source>
</evidence>
<evidence type="ECO:0000313" key="3">
    <source>
        <dbReference type="EMBL" id="CBJ28422.1"/>
    </source>
</evidence>
<feature type="compositionally biased region" description="Low complexity" evidence="1">
    <location>
        <begin position="224"/>
        <end position="246"/>
    </location>
</feature>
<reference evidence="3 4" key="1">
    <citation type="journal article" date="2010" name="Nature">
        <title>The Ectocarpus genome and the independent evolution of multicellularity in brown algae.</title>
        <authorList>
            <person name="Cock J.M."/>
            <person name="Sterck L."/>
            <person name="Rouze P."/>
            <person name="Scornet D."/>
            <person name="Allen A.E."/>
            <person name="Amoutzias G."/>
            <person name="Anthouard V."/>
            <person name="Artiguenave F."/>
            <person name="Aury J.M."/>
            <person name="Badger J.H."/>
            <person name="Beszteri B."/>
            <person name="Billiau K."/>
            <person name="Bonnet E."/>
            <person name="Bothwell J.H."/>
            <person name="Bowler C."/>
            <person name="Boyen C."/>
            <person name="Brownlee C."/>
            <person name="Carrano C.J."/>
            <person name="Charrier B."/>
            <person name="Cho G.Y."/>
            <person name="Coelho S.M."/>
            <person name="Collen J."/>
            <person name="Corre E."/>
            <person name="Da Silva C."/>
            <person name="Delage L."/>
            <person name="Delaroque N."/>
            <person name="Dittami S.M."/>
            <person name="Doulbeau S."/>
            <person name="Elias M."/>
            <person name="Farnham G."/>
            <person name="Gachon C.M."/>
            <person name="Gschloessl B."/>
            <person name="Heesch S."/>
            <person name="Jabbari K."/>
            <person name="Jubin C."/>
            <person name="Kawai H."/>
            <person name="Kimura K."/>
            <person name="Kloareg B."/>
            <person name="Kupper F.C."/>
            <person name="Lang D."/>
            <person name="Le Bail A."/>
            <person name="Leblanc C."/>
            <person name="Lerouge P."/>
            <person name="Lohr M."/>
            <person name="Lopez P.J."/>
            <person name="Martens C."/>
            <person name="Maumus F."/>
            <person name="Michel G."/>
            <person name="Miranda-Saavedra D."/>
            <person name="Morales J."/>
            <person name="Moreau H."/>
            <person name="Motomura T."/>
            <person name="Nagasato C."/>
            <person name="Napoli C.A."/>
            <person name="Nelson D.R."/>
            <person name="Nyvall-Collen P."/>
            <person name="Peters A.F."/>
            <person name="Pommier C."/>
            <person name="Potin P."/>
            <person name="Poulain J."/>
            <person name="Quesneville H."/>
            <person name="Read B."/>
            <person name="Rensing S.A."/>
            <person name="Ritter A."/>
            <person name="Rousvoal S."/>
            <person name="Samanta M."/>
            <person name="Samson G."/>
            <person name="Schroeder D.C."/>
            <person name="Segurens B."/>
            <person name="Strittmatter M."/>
            <person name="Tonon T."/>
            <person name="Tregear J.W."/>
            <person name="Valentin K."/>
            <person name="von Dassow P."/>
            <person name="Yamagishi T."/>
            <person name="Van de Peer Y."/>
            <person name="Wincker P."/>
        </authorList>
    </citation>
    <scope>NUCLEOTIDE SEQUENCE [LARGE SCALE GENOMIC DNA]</scope>
    <source>
        <strain evidence="4">Ec32 / CCAP1310/4</strain>
    </source>
</reference>